<comment type="caution">
    <text evidence="1">The sequence shown here is derived from an EMBL/GenBank/DDBJ whole genome shotgun (WGS) entry which is preliminary data.</text>
</comment>
<protein>
    <submittedName>
        <fullName evidence="1">Uncharacterized protein</fullName>
    </submittedName>
</protein>
<name>A0A9X1MHH5_9MICC</name>
<dbReference type="EMBL" id="JAJFZV010000018">
    <property type="protein sequence ID" value="MCC3299345.1"/>
    <property type="molecule type" value="Genomic_DNA"/>
</dbReference>
<gene>
    <name evidence="1" type="ORF">LJ757_16255</name>
</gene>
<accession>A0A9X1MHH5</accession>
<dbReference type="RefSeq" id="WP_227897332.1">
    <property type="nucleotide sequence ID" value="NZ_CP099467.1"/>
</dbReference>
<evidence type="ECO:0000313" key="2">
    <source>
        <dbReference type="Proteomes" id="UP001139158"/>
    </source>
</evidence>
<evidence type="ECO:0000313" key="1">
    <source>
        <dbReference type="EMBL" id="MCC3299345.1"/>
    </source>
</evidence>
<keyword evidence="2" id="KW-1185">Reference proteome</keyword>
<proteinExistence type="predicted"/>
<dbReference type="AlphaFoldDB" id="A0A9X1MHH5"/>
<reference evidence="1" key="1">
    <citation type="submission" date="2021-10" db="EMBL/GenBank/DDBJ databases">
        <title>Novel species in genus Arthrobacter.</title>
        <authorList>
            <person name="Liu Y."/>
        </authorList>
    </citation>
    <scope>NUCLEOTIDE SEQUENCE</scope>
    <source>
        <strain evidence="1">Zg-Y453</strain>
    </source>
</reference>
<organism evidence="1 2">
    <name type="scientific">Arthrobacter caoxuetaonis</name>
    <dbReference type="NCBI Taxonomy" id="2886935"/>
    <lineage>
        <taxon>Bacteria</taxon>
        <taxon>Bacillati</taxon>
        <taxon>Actinomycetota</taxon>
        <taxon>Actinomycetes</taxon>
        <taxon>Micrococcales</taxon>
        <taxon>Micrococcaceae</taxon>
        <taxon>Arthrobacter</taxon>
    </lineage>
</organism>
<dbReference type="Proteomes" id="UP001139158">
    <property type="component" value="Unassembled WGS sequence"/>
</dbReference>
<sequence>MEPALLAQLNSLAQNLTAEKDRKYKEDWELGYDAGMAAAGRLLADLLSSPVLNTTEGKS</sequence>